<proteinExistence type="predicted"/>
<evidence type="ECO:0000256" key="1">
    <source>
        <dbReference type="SAM" id="MobiDB-lite"/>
    </source>
</evidence>
<reference evidence="3" key="1">
    <citation type="journal article" date="2019" name="Int. J. Syst. Evol. Microbiol.">
        <title>The Global Catalogue of Microorganisms (GCM) 10K type strain sequencing project: providing services to taxonomists for standard genome sequencing and annotation.</title>
        <authorList>
            <consortium name="The Broad Institute Genomics Platform"/>
            <consortium name="The Broad Institute Genome Sequencing Center for Infectious Disease"/>
            <person name="Wu L."/>
            <person name="Ma J."/>
        </authorList>
    </citation>
    <scope>NUCLEOTIDE SEQUENCE [LARGE SCALE GENOMIC DNA]</scope>
    <source>
        <strain evidence="3">JCM 10673</strain>
    </source>
</reference>
<feature type="compositionally biased region" description="Basic and acidic residues" evidence="1">
    <location>
        <begin position="47"/>
        <end position="65"/>
    </location>
</feature>
<accession>A0ABP3YQD4</accession>
<keyword evidence="3" id="KW-1185">Reference proteome</keyword>
<dbReference type="EMBL" id="BAAAHG010000001">
    <property type="protein sequence ID" value="GAA0901143.1"/>
    <property type="molecule type" value="Genomic_DNA"/>
</dbReference>
<comment type="caution">
    <text evidence="2">The sequence shown here is derived from an EMBL/GenBank/DDBJ whole genome shotgun (WGS) entry which is preliminary data.</text>
</comment>
<protein>
    <submittedName>
        <fullName evidence="2">Uncharacterized protein</fullName>
    </submittedName>
</protein>
<organism evidence="2 3">
    <name type="scientific">Streptomyces thermoalcalitolerans</name>
    <dbReference type="NCBI Taxonomy" id="65605"/>
    <lineage>
        <taxon>Bacteria</taxon>
        <taxon>Bacillati</taxon>
        <taxon>Actinomycetota</taxon>
        <taxon>Actinomycetes</taxon>
        <taxon>Kitasatosporales</taxon>
        <taxon>Streptomycetaceae</taxon>
        <taxon>Streptomyces</taxon>
    </lineage>
</organism>
<name>A0ABP3YQD4_9ACTN</name>
<evidence type="ECO:0000313" key="2">
    <source>
        <dbReference type="EMBL" id="GAA0901143.1"/>
    </source>
</evidence>
<dbReference type="Proteomes" id="UP001501005">
    <property type="component" value="Unassembled WGS sequence"/>
</dbReference>
<evidence type="ECO:0000313" key="3">
    <source>
        <dbReference type="Proteomes" id="UP001501005"/>
    </source>
</evidence>
<gene>
    <name evidence="2" type="ORF">GCM10009549_01690</name>
</gene>
<sequence length="65" mass="6723">MVGEGGDEGRAVPAGAECVGFGGVRRDLRVEVPAGVADLDAEAAGGRVEDEREPEATAERRTLSR</sequence>
<feature type="region of interest" description="Disordered" evidence="1">
    <location>
        <begin position="43"/>
        <end position="65"/>
    </location>
</feature>